<gene>
    <name evidence="1" type="ORF">HP467_07440</name>
</gene>
<evidence type="ECO:0008006" key="3">
    <source>
        <dbReference type="Google" id="ProtNLM"/>
    </source>
</evidence>
<comment type="caution">
    <text evidence="1">The sequence shown here is derived from an EMBL/GenBank/DDBJ whole genome shotgun (WGS) entry which is preliminary data.</text>
</comment>
<reference evidence="1 2" key="1">
    <citation type="submission" date="2020-05" db="EMBL/GenBank/DDBJ databases">
        <title>Genome Sequencing of Type Strains.</title>
        <authorList>
            <person name="Lemaire J.F."/>
            <person name="Inderbitzin P."/>
            <person name="Gregorio O.A."/>
            <person name="Collins S.B."/>
            <person name="Wespe N."/>
            <person name="Knight-Connoni V."/>
        </authorList>
    </citation>
    <scope>NUCLEOTIDE SEQUENCE [LARGE SCALE GENOMIC DNA]</scope>
    <source>
        <strain evidence="1 2">DSM 20512</strain>
    </source>
</reference>
<dbReference type="Proteomes" id="UP000539146">
    <property type="component" value="Unassembled WGS sequence"/>
</dbReference>
<name>A0A850DRN7_9MICO</name>
<dbReference type="EMBL" id="JABMCG010000095">
    <property type="protein sequence ID" value="NUU27944.1"/>
    <property type="molecule type" value="Genomic_DNA"/>
</dbReference>
<proteinExistence type="predicted"/>
<evidence type="ECO:0000313" key="1">
    <source>
        <dbReference type="EMBL" id="NUU27944.1"/>
    </source>
</evidence>
<evidence type="ECO:0000313" key="2">
    <source>
        <dbReference type="Proteomes" id="UP000539146"/>
    </source>
</evidence>
<protein>
    <recommendedName>
        <fullName evidence="3">Helix-turn-helix domain-containing protein</fullName>
    </recommendedName>
</protein>
<organism evidence="1 2">
    <name type="scientific">Curtobacterium citreum</name>
    <dbReference type="NCBI Taxonomy" id="2036"/>
    <lineage>
        <taxon>Bacteria</taxon>
        <taxon>Bacillati</taxon>
        <taxon>Actinomycetota</taxon>
        <taxon>Actinomycetes</taxon>
        <taxon>Micrococcales</taxon>
        <taxon>Microbacteriaceae</taxon>
        <taxon>Curtobacterium</taxon>
    </lineage>
</organism>
<sequence length="77" mass="8202">MNTAPVLEKFSYSVANLAALVDVSKDTITKAIDSGALTARYPTAAGRKPIIFRDDAIEWLKNLPTEKPAPEKTGAAA</sequence>
<dbReference type="RefSeq" id="WP_175325775.1">
    <property type="nucleotide sequence ID" value="NZ_BAAAWP010000001.1"/>
</dbReference>
<accession>A0A850DRN7</accession>
<dbReference type="AlphaFoldDB" id="A0A850DRN7"/>